<dbReference type="SUPFAM" id="SSF57997">
    <property type="entry name" value="Tropomyosin"/>
    <property type="match status" value="1"/>
</dbReference>
<feature type="coiled-coil region" evidence="1">
    <location>
        <begin position="179"/>
        <end position="346"/>
    </location>
</feature>
<keyword evidence="3" id="KW-1185">Reference proteome</keyword>
<dbReference type="Proteomes" id="UP000648908">
    <property type="component" value="Unassembled WGS sequence"/>
</dbReference>
<evidence type="ECO:0000313" key="2">
    <source>
        <dbReference type="EMBL" id="MBL4919342.1"/>
    </source>
</evidence>
<dbReference type="EMBL" id="JAESVN010000018">
    <property type="protein sequence ID" value="MBL4919342.1"/>
    <property type="molecule type" value="Genomic_DNA"/>
</dbReference>
<comment type="caution">
    <text evidence="2">The sequence shown here is derived from an EMBL/GenBank/DDBJ whole genome shotgun (WGS) entry which is preliminary data.</text>
</comment>
<proteinExistence type="predicted"/>
<name>A0A8K0VC36_9RHOB</name>
<sequence>MGGSVPQGRRRVFLQPDPELAAGLHRAAPGAEVLVLGLAAEDGRMDLLQMNFAALNSFHEPAPALRALFPGLKVMRRQPVPVLSPGALLDRIGARGQGIDLVLDMPGSEMQLLEAWKAADALEQLRSLVLRCGSEVFFEGSAPQAQIEAWLVAEGFTRNGADLADPDWPVTQWQADPTRRALKKALAEAEARAGAAGNRADSAESALAEARKAAEALQTEHKALAEKADWRQRRIQELEAGARAAAEALAEAGTRAESAEGALAEARKAAEALQAEHKALAEKADWRHRRIQELEAGAREMEKTRDALRREVAEERAKHQDQQHRLEAARNDLRRAEGQIALIKDLLLRGETL</sequence>
<reference evidence="2" key="1">
    <citation type="submission" date="2021-01" db="EMBL/GenBank/DDBJ databases">
        <title>Tabrizicola alba sp. nov. a motile alkaliphilic bacterium isolated from a soda lake.</title>
        <authorList>
            <person name="Szuroczki S."/>
            <person name="Abbaszade G."/>
            <person name="Schumann P."/>
            <person name="Toth E."/>
        </authorList>
    </citation>
    <scope>NUCLEOTIDE SEQUENCE</scope>
    <source>
        <strain evidence="2">DMG-N-6</strain>
    </source>
</reference>
<dbReference type="RefSeq" id="WP_202690320.1">
    <property type="nucleotide sequence ID" value="NZ_JAESVN010000018.1"/>
</dbReference>
<dbReference type="AlphaFoldDB" id="A0A8K0VC36"/>
<protein>
    <submittedName>
        <fullName evidence="2">Uncharacterized protein</fullName>
    </submittedName>
</protein>
<evidence type="ECO:0000313" key="3">
    <source>
        <dbReference type="Proteomes" id="UP000648908"/>
    </source>
</evidence>
<organism evidence="2 3">
    <name type="scientific">Szabonella alba</name>
    <dbReference type="NCBI Taxonomy" id="2804194"/>
    <lineage>
        <taxon>Bacteria</taxon>
        <taxon>Pseudomonadati</taxon>
        <taxon>Pseudomonadota</taxon>
        <taxon>Alphaproteobacteria</taxon>
        <taxon>Rhodobacterales</taxon>
        <taxon>Paracoccaceae</taxon>
        <taxon>Szabonella</taxon>
    </lineage>
</organism>
<keyword evidence="1" id="KW-0175">Coiled coil</keyword>
<accession>A0A8K0VC36</accession>
<gene>
    <name evidence="2" type="ORF">JL811_19185</name>
</gene>
<evidence type="ECO:0000256" key="1">
    <source>
        <dbReference type="SAM" id="Coils"/>
    </source>
</evidence>